<name>A0A0J8JPR4_9ALTE</name>
<dbReference type="InterPro" id="IPR019740">
    <property type="entry name" value="Pyridox_Oxase_CS"/>
</dbReference>
<feature type="binding site" evidence="5 6">
    <location>
        <position position="128"/>
    </location>
    <ligand>
        <name>substrate</name>
    </ligand>
</feature>
<dbReference type="EC" id="1.4.3.5" evidence="5"/>
<proteinExistence type="inferred from homology"/>
<dbReference type="HAMAP" id="MF_01629">
    <property type="entry name" value="PdxH"/>
    <property type="match status" value="1"/>
</dbReference>
<comment type="cofactor">
    <cofactor evidence="5 7">
        <name>FMN</name>
        <dbReference type="ChEBI" id="CHEBI:58210"/>
    </cofactor>
    <text evidence="5 7">Binds 1 FMN per subunit.</text>
</comment>
<dbReference type="NCBIfam" id="NF004231">
    <property type="entry name" value="PRK05679.1"/>
    <property type="match status" value="1"/>
</dbReference>
<evidence type="ECO:0000259" key="9">
    <source>
        <dbReference type="Pfam" id="PF10590"/>
    </source>
</evidence>
<comment type="function">
    <text evidence="5">Catalyzes the oxidation of either pyridoxine 5'-phosphate (PNP) or pyridoxamine 5'-phosphate (PMP) into pyridoxal 5'-phosphate (PLP).</text>
</comment>
<comment type="catalytic activity">
    <reaction evidence="5">
        <text>pyridoxamine 5'-phosphate + O2 + H2O = pyridoxal 5'-phosphate + H2O2 + NH4(+)</text>
        <dbReference type="Rhea" id="RHEA:15817"/>
        <dbReference type="ChEBI" id="CHEBI:15377"/>
        <dbReference type="ChEBI" id="CHEBI:15379"/>
        <dbReference type="ChEBI" id="CHEBI:16240"/>
        <dbReference type="ChEBI" id="CHEBI:28938"/>
        <dbReference type="ChEBI" id="CHEBI:58451"/>
        <dbReference type="ChEBI" id="CHEBI:597326"/>
        <dbReference type="EC" id="1.4.3.5"/>
    </reaction>
</comment>
<dbReference type="InterPro" id="IPR011576">
    <property type="entry name" value="Pyridox_Oxase_N"/>
</dbReference>
<evidence type="ECO:0000256" key="2">
    <source>
        <dbReference type="ARBA" id="ARBA00022630"/>
    </source>
</evidence>
<keyword evidence="5" id="KW-0664">Pyridoxine biosynthesis</keyword>
<feature type="binding site" evidence="5 7">
    <location>
        <position position="186"/>
    </location>
    <ligand>
        <name>FMN</name>
        <dbReference type="ChEBI" id="CHEBI:58210"/>
    </ligand>
</feature>
<keyword evidence="4 5" id="KW-0560">Oxidoreductase</keyword>
<dbReference type="STRING" id="1513271.XM47_00535"/>
<feature type="binding site" evidence="5 6">
    <location>
        <position position="124"/>
    </location>
    <ligand>
        <name>substrate</name>
    </ligand>
</feature>
<keyword evidence="2 5" id="KW-0285">Flavoprotein</keyword>
<evidence type="ECO:0000313" key="10">
    <source>
        <dbReference type="EMBL" id="KMT66656.1"/>
    </source>
</evidence>
<dbReference type="EMBL" id="LAZL01000002">
    <property type="protein sequence ID" value="KMT66656.1"/>
    <property type="molecule type" value="Genomic_DNA"/>
</dbReference>
<dbReference type="PANTHER" id="PTHR10851:SF0">
    <property type="entry name" value="PYRIDOXINE-5'-PHOSPHATE OXIDASE"/>
    <property type="match status" value="1"/>
</dbReference>
<feature type="domain" description="Pyridoxine 5'-phosphate oxidase dimerisation C-terminal" evidence="9">
    <location>
        <begin position="173"/>
        <end position="225"/>
    </location>
</feature>
<feature type="binding site" evidence="5 7">
    <location>
        <begin position="62"/>
        <end position="67"/>
    </location>
    <ligand>
        <name>FMN</name>
        <dbReference type="ChEBI" id="CHEBI:58210"/>
    </ligand>
</feature>
<gene>
    <name evidence="5" type="primary">pdxH</name>
    <name evidence="10" type="ORF">XM47_00535</name>
</gene>
<evidence type="ECO:0000256" key="4">
    <source>
        <dbReference type="ARBA" id="ARBA00023002"/>
    </source>
</evidence>
<dbReference type="Proteomes" id="UP000037600">
    <property type="component" value="Unassembled WGS sequence"/>
</dbReference>
<comment type="similarity">
    <text evidence="1 5">Belongs to the pyridoxamine 5'-phosphate oxidase family.</text>
</comment>
<reference evidence="10 11" key="1">
    <citation type="submission" date="2015-04" db="EMBL/GenBank/DDBJ databases">
        <title>Draft Genome Sequence of the Novel Agar-Digesting Marine Bacterium Q1.</title>
        <authorList>
            <person name="Li Y."/>
            <person name="Li D."/>
            <person name="Chen G."/>
            <person name="Du Z."/>
        </authorList>
    </citation>
    <scope>NUCLEOTIDE SEQUENCE [LARGE SCALE GENOMIC DNA]</scope>
    <source>
        <strain evidence="10 11">Q1</strain>
    </source>
</reference>
<feature type="binding site" evidence="5 6">
    <location>
        <position position="67"/>
    </location>
    <ligand>
        <name>substrate</name>
    </ligand>
</feature>
<evidence type="ECO:0000256" key="3">
    <source>
        <dbReference type="ARBA" id="ARBA00022643"/>
    </source>
</evidence>
<feature type="binding site" evidence="5 7">
    <location>
        <begin position="77"/>
        <end position="78"/>
    </location>
    <ligand>
        <name>FMN</name>
        <dbReference type="ChEBI" id="CHEBI:58210"/>
    </ligand>
</feature>
<dbReference type="NCBIfam" id="TIGR00558">
    <property type="entry name" value="pdxH"/>
    <property type="match status" value="1"/>
</dbReference>
<dbReference type="InterPro" id="IPR000659">
    <property type="entry name" value="Pyridox_Oxase"/>
</dbReference>
<feature type="domain" description="Pyridoxamine 5'-phosphate oxidase N-terminal" evidence="8">
    <location>
        <begin position="40"/>
        <end position="155"/>
    </location>
</feature>
<protein>
    <recommendedName>
        <fullName evidence="5">Pyridoxine/pyridoxamine 5'-phosphate oxidase</fullName>
        <ecNumber evidence="5">1.4.3.5</ecNumber>
    </recommendedName>
    <alternativeName>
        <fullName evidence="5">PNP/PMP oxidase</fullName>
        <shortName evidence="5">PNPOx</shortName>
    </alternativeName>
    <alternativeName>
        <fullName evidence="5">Pyridoxal 5'-phosphate synthase</fullName>
    </alternativeName>
</protein>
<dbReference type="AlphaFoldDB" id="A0A0J8JPR4"/>
<dbReference type="PROSITE" id="PS01064">
    <property type="entry name" value="PYRIDOX_OXIDASE"/>
    <property type="match status" value="1"/>
</dbReference>
<evidence type="ECO:0000256" key="1">
    <source>
        <dbReference type="ARBA" id="ARBA00007301"/>
    </source>
</evidence>
<dbReference type="Pfam" id="PF10590">
    <property type="entry name" value="PNP_phzG_C"/>
    <property type="match status" value="1"/>
</dbReference>
<organism evidence="10 11">
    <name type="scientific">Catenovulum maritimum</name>
    <dbReference type="NCBI Taxonomy" id="1513271"/>
    <lineage>
        <taxon>Bacteria</taxon>
        <taxon>Pseudomonadati</taxon>
        <taxon>Pseudomonadota</taxon>
        <taxon>Gammaproteobacteria</taxon>
        <taxon>Alteromonadales</taxon>
        <taxon>Alteromonadaceae</taxon>
        <taxon>Catenovulum</taxon>
    </lineage>
</organism>
<dbReference type="PATRIC" id="fig|1513271.3.peg.113"/>
<sequence length="225" mass="25736">MSIFYQVRREYDLTGLSESDLTASPYELFETWLNQVMQIEAIKDPTAMVVATVDSTGMPFQRTVLMKSVDETGFVFYTNKLSRKGQQLAKNPKISAIFPWLAAERQVCITGEVELLSASENEAYFSSRPFESKIAALASKQSQPIENRDILENKYQALLSEYQGKEVACPENWGGYKIIPSSIEFWQGGEYRLHDRFIYTLQQDENSSIEKSELDSNWQVARLQP</sequence>
<accession>A0A0J8JPR4</accession>
<dbReference type="UniPathway" id="UPA01068">
    <property type="reaction ID" value="UER00304"/>
</dbReference>
<comment type="subunit">
    <text evidence="5">Homodimer.</text>
</comment>
<dbReference type="InterPro" id="IPR019576">
    <property type="entry name" value="Pyridoxamine_oxidase_dimer_C"/>
</dbReference>
<feature type="binding site" evidence="5 6">
    <location>
        <begin position="192"/>
        <end position="194"/>
    </location>
    <ligand>
        <name>substrate</name>
    </ligand>
</feature>
<dbReference type="InterPro" id="IPR012349">
    <property type="entry name" value="Split_barrel_FMN-bd"/>
</dbReference>
<comment type="caution">
    <text evidence="10">The sequence shown here is derived from an EMBL/GenBank/DDBJ whole genome shotgun (WGS) entry which is preliminary data.</text>
</comment>
<dbReference type="PANTHER" id="PTHR10851">
    <property type="entry name" value="PYRIDOXINE-5-PHOSPHATE OXIDASE"/>
    <property type="match status" value="1"/>
</dbReference>
<comment type="pathway">
    <text evidence="5">Cofactor metabolism; pyridoxal 5'-phosphate salvage; pyridoxal 5'-phosphate from pyridoxine 5'-phosphate: step 1/1.</text>
</comment>
<comment type="catalytic activity">
    <reaction evidence="5">
        <text>pyridoxine 5'-phosphate + O2 = pyridoxal 5'-phosphate + H2O2</text>
        <dbReference type="Rhea" id="RHEA:15149"/>
        <dbReference type="ChEBI" id="CHEBI:15379"/>
        <dbReference type="ChEBI" id="CHEBI:16240"/>
        <dbReference type="ChEBI" id="CHEBI:58589"/>
        <dbReference type="ChEBI" id="CHEBI:597326"/>
        <dbReference type="EC" id="1.4.3.5"/>
    </reaction>
</comment>
<dbReference type="SUPFAM" id="SSF50475">
    <property type="entry name" value="FMN-binding split barrel"/>
    <property type="match status" value="1"/>
</dbReference>
<keyword evidence="3 5" id="KW-0288">FMN</keyword>
<dbReference type="OrthoDB" id="9780392at2"/>
<feature type="binding site" evidence="5 7">
    <location>
        <begin position="141"/>
        <end position="142"/>
    </location>
    <ligand>
        <name>FMN</name>
        <dbReference type="ChEBI" id="CHEBI:58210"/>
    </ligand>
</feature>
<evidence type="ECO:0000256" key="7">
    <source>
        <dbReference type="PIRSR" id="PIRSR000190-2"/>
    </source>
</evidence>
<dbReference type="GO" id="GO:0010181">
    <property type="term" value="F:FMN binding"/>
    <property type="evidence" value="ECO:0007669"/>
    <property type="project" value="UniProtKB-UniRule"/>
</dbReference>
<evidence type="ECO:0000256" key="5">
    <source>
        <dbReference type="HAMAP-Rule" id="MF_01629"/>
    </source>
</evidence>
<comment type="pathway">
    <text evidence="5">Cofactor metabolism; pyridoxal 5'-phosphate salvage; pyridoxal 5'-phosphate from pyridoxamine 5'-phosphate: step 1/1.</text>
</comment>
<dbReference type="GO" id="GO:0008615">
    <property type="term" value="P:pyridoxine biosynthetic process"/>
    <property type="evidence" value="ECO:0007669"/>
    <property type="project" value="UniProtKB-UniRule"/>
</dbReference>
<feature type="binding site" evidence="5 7">
    <location>
        <position position="106"/>
    </location>
    <ligand>
        <name>FMN</name>
        <dbReference type="ChEBI" id="CHEBI:58210"/>
    </ligand>
</feature>
<feature type="binding site" evidence="5 7">
    <location>
        <position position="196"/>
    </location>
    <ligand>
        <name>FMN</name>
        <dbReference type="ChEBI" id="CHEBI:58210"/>
    </ligand>
</feature>
<dbReference type="GO" id="GO:0004733">
    <property type="term" value="F:pyridoxamine phosphate oxidase activity"/>
    <property type="evidence" value="ECO:0007669"/>
    <property type="project" value="UniProtKB-UniRule"/>
</dbReference>
<dbReference type="RefSeq" id="WP_048688129.1">
    <property type="nucleotide sequence ID" value="NZ_KQ130482.1"/>
</dbReference>
<feature type="binding site" evidence="5 7">
    <location>
        <position position="84"/>
    </location>
    <ligand>
        <name>FMN</name>
        <dbReference type="ChEBI" id="CHEBI:58210"/>
    </ligand>
</feature>
<dbReference type="PIRSF" id="PIRSF000190">
    <property type="entry name" value="Pyd_amn-ph_oxd"/>
    <property type="match status" value="1"/>
</dbReference>
<dbReference type="Pfam" id="PF01243">
    <property type="entry name" value="PNPOx_N"/>
    <property type="match status" value="1"/>
</dbReference>
<feature type="binding site" evidence="5 7">
    <location>
        <position position="83"/>
    </location>
    <ligand>
        <name>FMN</name>
        <dbReference type="ChEBI" id="CHEBI:58210"/>
    </ligand>
</feature>
<dbReference type="Gene3D" id="2.30.110.10">
    <property type="entry name" value="Electron Transport, Fmn-binding Protein, Chain A"/>
    <property type="match status" value="1"/>
</dbReference>
<keyword evidence="11" id="KW-1185">Reference proteome</keyword>
<evidence type="ECO:0000259" key="8">
    <source>
        <dbReference type="Pfam" id="PF01243"/>
    </source>
</evidence>
<evidence type="ECO:0000313" key="11">
    <source>
        <dbReference type="Proteomes" id="UP000037600"/>
    </source>
</evidence>
<evidence type="ECO:0000256" key="6">
    <source>
        <dbReference type="PIRSR" id="PIRSR000190-1"/>
    </source>
</evidence>
<feature type="binding site" evidence="6">
    <location>
        <begin position="8"/>
        <end position="11"/>
    </location>
    <ligand>
        <name>substrate</name>
    </ligand>
</feature>
<feature type="binding site" evidence="5 6">
    <location>
        <position position="132"/>
    </location>
    <ligand>
        <name>substrate</name>
    </ligand>
</feature>